<comment type="caution">
    <text evidence="2">The sequence shown here is derived from an EMBL/GenBank/DDBJ whole genome shotgun (WGS) entry which is preliminary data.</text>
</comment>
<dbReference type="AlphaFoldDB" id="A0ABD1Y467"/>
<keyword evidence="3" id="KW-1185">Reference proteome</keyword>
<organism evidence="2 3">
    <name type="scientific">Riccia fluitans</name>
    <dbReference type="NCBI Taxonomy" id="41844"/>
    <lineage>
        <taxon>Eukaryota</taxon>
        <taxon>Viridiplantae</taxon>
        <taxon>Streptophyta</taxon>
        <taxon>Embryophyta</taxon>
        <taxon>Marchantiophyta</taxon>
        <taxon>Marchantiopsida</taxon>
        <taxon>Marchantiidae</taxon>
        <taxon>Marchantiales</taxon>
        <taxon>Ricciaceae</taxon>
        <taxon>Riccia</taxon>
    </lineage>
</organism>
<protein>
    <submittedName>
        <fullName evidence="2">Uncharacterized protein</fullName>
    </submittedName>
</protein>
<feature type="compositionally biased region" description="Polar residues" evidence="1">
    <location>
        <begin position="22"/>
        <end position="38"/>
    </location>
</feature>
<name>A0ABD1Y467_9MARC</name>
<feature type="region of interest" description="Disordered" evidence="1">
    <location>
        <begin position="1"/>
        <end position="52"/>
    </location>
</feature>
<sequence>MIDSFMAHHPAQSPPSLADSCMTKSPNADNLESPQSVEQRLPGKRKQNVGENTRFLVTGLTNGMRESMETLGGVMRDCEQLHIAAEEKKSEHMAANCDL</sequence>
<proteinExistence type="predicted"/>
<dbReference type="EMBL" id="JBHFFA010000006">
    <property type="protein sequence ID" value="KAL2621436.1"/>
    <property type="molecule type" value="Genomic_DNA"/>
</dbReference>
<gene>
    <name evidence="2" type="ORF">R1flu_001641</name>
</gene>
<evidence type="ECO:0000256" key="1">
    <source>
        <dbReference type="SAM" id="MobiDB-lite"/>
    </source>
</evidence>
<accession>A0ABD1Y467</accession>
<evidence type="ECO:0000313" key="2">
    <source>
        <dbReference type="EMBL" id="KAL2621436.1"/>
    </source>
</evidence>
<evidence type="ECO:0000313" key="3">
    <source>
        <dbReference type="Proteomes" id="UP001605036"/>
    </source>
</evidence>
<reference evidence="2 3" key="1">
    <citation type="submission" date="2024-09" db="EMBL/GenBank/DDBJ databases">
        <title>Chromosome-scale assembly of Riccia fluitans.</title>
        <authorList>
            <person name="Paukszto L."/>
            <person name="Sawicki J."/>
            <person name="Karawczyk K."/>
            <person name="Piernik-Szablinska J."/>
            <person name="Szczecinska M."/>
            <person name="Mazdziarz M."/>
        </authorList>
    </citation>
    <scope>NUCLEOTIDE SEQUENCE [LARGE SCALE GENOMIC DNA]</scope>
    <source>
        <strain evidence="2">Rf_01</strain>
        <tissue evidence="2">Aerial parts of the thallus</tissue>
    </source>
</reference>
<dbReference type="Proteomes" id="UP001605036">
    <property type="component" value="Unassembled WGS sequence"/>
</dbReference>